<feature type="domain" description="SLC12A transporter C-terminal" evidence="8">
    <location>
        <begin position="572"/>
        <end position="663"/>
    </location>
</feature>
<dbReference type="GO" id="GO:0015377">
    <property type="term" value="F:chloride:monoatomic cation symporter activity"/>
    <property type="evidence" value="ECO:0007669"/>
    <property type="project" value="InterPro"/>
</dbReference>
<evidence type="ECO:0000256" key="4">
    <source>
        <dbReference type="ARBA" id="ARBA00023136"/>
    </source>
</evidence>
<dbReference type="InterPro" id="IPR004841">
    <property type="entry name" value="AA-permease/SLC12A_dom"/>
</dbReference>
<protein>
    <submittedName>
        <fullName evidence="9">Uncharacterized protein</fullName>
    </submittedName>
</protein>
<evidence type="ECO:0000256" key="3">
    <source>
        <dbReference type="ARBA" id="ARBA00022989"/>
    </source>
</evidence>
<evidence type="ECO:0000259" key="7">
    <source>
        <dbReference type="Pfam" id="PF00324"/>
    </source>
</evidence>
<organism evidence="9 10">
    <name type="scientific">Ceratodon purpureus</name>
    <name type="common">Fire moss</name>
    <name type="synonym">Dicranum purpureum</name>
    <dbReference type="NCBI Taxonomy" id="3225"/>
    <lineage>
        <taxon>Eukaryota</taxon>
        <taxon>Viridiplantae</taxon>
        <taxon>Streptophyta</taxon>
        <taxon>Embryophyta</taxon>
        <taxon>Bryophyta</taxon>
        <taxon>Bryophytina</taxon>
        <taxon>Bryopsida</taxon>
        <taxon>Dicranidae</taxon>
        <taxon>Pseudoditrichales</taxon>
        <taxon>Ditrichaceae</taxon>
        <taxon>Ceratodon</taxon>
    </lineage>
</organism>
<evidence type="ECO:0000256" key="1">
    <source>
        <dbReference type="ARBA" id="ARBA00004141"/>
    </source>
</evidence>
<name>A0A8T0HD27_CERPU</name>
<feature type="domain" description="SLC12A transporter C-terminal" evidence="8">
    <location>
        <begin position="696"/>
        <end position="827"/>
    </location>
</feature>
<feature type="transmembrane region" description="Helical" evidence="6">
    <location>
        <begin position="412"/>
        <end position="429"/>
    </location>
</feature>
<sequence>MVMKSGEAHGGRDEPGPVPGKVNCPCLPQRVTARMSSSESLEGARASIKKGAAASGQRLWYNVLHKLRGGGHSAGGLGTYSGVLIPTCENMWGVLIFLRFFYIVGSAGVWQTFLIVFISFLCAMLTTMSLSAIATNGKIEQGGTYYLISRALGPKLGGAVGLLYFIGVALLAVLEALGSVEMIVFTFPALDFMSSNRIIGAVILLVLGLLVFFGIKFVSKLGLIFFAVVLYTMLSFYMGLGKAPRGVHPPSLTGLSWTTFKGNWSPGYPPGKSFSTAVSLFFPCFTGILSGADRATSLRRPEKSIPQGTLGAVVLSFVMYMSYMGLWAAVAQRDYLLGNTGGGDHAMLYVVREVAYPVAILTELGIIIASIAQAMQCIIVSPRLLQAIAADGVVPFLGPFAKVSKQGEPRRALMLTTALCIVFAMIGSLNAVAPLVSICFLTCYSALNLSCLVLSAVNAPSWRPKWKYYHWSAALVGFLACAAMNFVIVWYWALVAMIFLVFVYVYIDYRQVEVNWGTGLGGLFLQIAVRGILSVGEEARYTVNWRPQLLCLSKPRSSWTDNGHADHEFLFFTSQLKKGQGLCVVTVILEGKLEEMTAQAAGEKIELENRMAEAKVIGFGRVLCANSYREGKTYAIQSSGLGSLEPNTVIIGWPTKWREVGHDDNAEVLLETLTECRAVDKAVLCCMHLDRFPGKEEFQEGVIDVWWIVHDGGLLLLLAHLLQQHKIWRKCKLRVHTVAEHLDNSEVVKKNLERLLELVRIKAEVQVLELDESCLAPYTFDYTIRVEEARAFAEEVANYRKTNEHRGHNSPENSKRRAEIPKLGEKTVPKLGEKPKEKGPVPSFQLSEIEGIHHSRRHPKRNSSSPNDGRGSPNHLEDVVLTKSSSQRSTRLIMPSFLPTSPSRSGESLSFSPTSSKRKSKSGELELEAVSTSTDPASSIAPAATTPRPKKIKKVMQWADGGHKEDEDATPLEIVVDDGRPDLDTADSDEDDSDDDASHHSSQYYPGSPGGNPVAPEDLPEPMRRTWETFSQSYSPKKLNDIIVEQSRDAQLVLINLPDHYKGMVPHRYMEYCEELCEGLNRVLLVHGTGKELWGGQAHLGL</sequence>
<feature type="compositionally biased region" description="Low complexity" evidence="5">
    <location>
        <begin position="931"/>
        <end position="947"/>
    </location>
</feature>
<proteinExistence type="predicted"/>
<keyword evidence="2 6" id="KW-0812">Transmembrane</keyword>
<feature type="compositionally biased region" description="Basic and acidic residues" evidence="5">
    <location>
        <begin position="1"/>
        <end position="15"/>
    </location>
</feature>
<feature type="transmembrane region" description="Helical" evidence="6">
    <location>
        <begin position="198"/>
        <end position="215"/>
    </location>
</feature>
<feature type="transmembrane region" description="Helical" evidence="6">
    <location>
        <begin position="222"/>
        <end position="240"/>
    </location>
</feature>
<feature type="compositionally biased region" description="Basic and acidic residues" evidence="5">
    <location>
        <begin position="801"/>
        <end position="839"/>
    </location>
</feature>
<feature type="region of interest" description="Disordered" evidence="5">
    <location>
        <begin position="801"/>
        <end position="1020"/>
    </location>
</feature>
<evidence type="ECO:0000256" key="5">
    <source>
        <dbReference type="SAM" id="MobiDB-lite"/>
    </source>
</evidence>
<feature type="transmembrane region" description="Helical" evidence="6">
    <location>
        <begin position="514"/>
        <end position="533"/>
    </location>
</feature>
<keyword evidence="4 6" id="KW-0472">Membrane</keyword>
<dbReference type="Pfam" id="PF03522">
    <property type="entry name" value="SLC12"/>
    <property type="match status" value="2"/>
</dbReference>
<dbReference type="Proteomes" id="UP000822688">
    <property type="component" value="Chromosome 6"/>
</dbReference>
<keyword evidence="10" id="KW-1185">Reference proteome</keyword>
<dbReference type="AlphaFoldDB" id="A0A8T0HD27"/>
<evidence type="ECO:0000259" key="8">
    <source>
        <dbReference type="Pfam" id="PF03522"/>
    </source>
</evidence>
<feature type="compositionally biased region" description="Acidic residues" evidence="5">
    <location>
        <begin position="984"/>
        <end position="995"/>
    </location>
</feature>
<reference evidence="9 10" key="1">
    <citation type="submission" date="2020-06" db="EMBL/GenBank/DDBJ databases">
        <title>WGS assembly of Ceratodon purpureus strain R40.</title>
        <authorList>
            <person name="Carey S.B."/>
            <person name="Jenkins J."/>
            <person name="Shu S."/>
            <person name="Lovell J.T."/>
            <person name="Sreedasyam A."/>
            <person name="Maumus F."/>
            <person name="Tiley G.P."/>
            <person name="Fernandez-Pozo N."/>
            <person name="Barry K."/>
            <person name="Chen C."/>
            <person name="Wang M."/>
            <person name="Lipzen A."/>
            <person name="Daum C."/>
            <person name="Saski C.A."/>
            <person name="Payton A.C."/>
            <person name="Mcbreen J.C."/>
            <person name="Conrad R.E."/>
            <person name="Kollar L.M."/>
            <person name="Olsson S."/>
            <person name="Huttunen S."/>
            <person name="Landis J.B."/>
            <person name="Wickett N.J."/>
            <person name="Johnson M.G."/>
            <person name="Rensing S.A."/>
            <person name="Grimwood J."/>
            <person name="Schmutz J."/>
            <person name="Mcdaniel S.F."/>
        </authorList>
    </citation>
    <scope>NUCLEOTIDE SEQUENCE [LARGE SCALE GENOMIC DNA]</scope>
    <source>
        <strain evidence="9 10">R40</strain>
    </source>
</reference>
<dbReference type="EMBL" id="CM026427">
    <property type="protein sequence ID" value="KAG0569671.1"/>
    <property type="molecule type" value="Genomic_DNA"/>
</dbReference>
<dbReference type="Gene3D" id="1.20.1740.10">
    <property type="entry name" value="Amino acid/polyamine transporter I"/>
    <property type="match status" value="1"/>
</dbReference>
<feature type="transmembrane region" description="Helical" evidence="6">
    <location>
        <begin position="354"/>
        <end position="375"/>
    </location>
</feature>
<feature type="transmembrane region" description="Helical" evidence="6">
    <location>
        <begin position="156"/>
        <end position="178"/>
    </location>
</feature>
<gene>
    <name evidence="9" type="ORF">KC19_6G106500</name>
</gene>
<dbReference type="InterPro" id="IPR004842">
    <property type="entry name" value="SLC12A_fam"/>
</dbReference>
<comment type="caution">
    <text evidence="9">The sequence shown here is derived from an EMBL/GenBank/DDBJ whole genome shotgun (WGS) entry which is preliminary data.</text>
</comment>
<dbReference type="OrthoDB" id="1871016at2759"/>
<dbReference type="InterPro" id="IPR018491">
    <property type="entry name" value="SLC12_C"/>
</dbReference>
<dbReference type="GO" id="GO:0016020">
    <property type="term" value="C:membrane"/>
    <property type="evidence" value="ECO:0007669"/>
    <property type="project" value="UniProtKB-SubCell"/>
</dbReference>
<dbReference type="PANTHER" id="PTHR11827">
    <property type="entry name" value="SOLUTE CARRIER FAMILY 12, CATION COTRANSPORTERS"/>
    <property type="match status" value="1"/>
</dbReference>
<accession>A0A8T0HD27</accession>
<feature type="transmembrane region" description="Helical" evidence="6">
    <location>
        <begin position="274"/>
        <end position="292"/>
    </location>
</feature>
<feature type="region of interest" description="Disordered" evidence="5">
    <location>
        <begin position="1"/>
        <end position="21"/>
    </location>
</feature>
<dbReference type="Pfam" id="PF00324">
    <property type="entry name" value="AA_permease"/>
    <property type="match status" value="1"/>
</dbReference>
<evidence type="ECO:0000256" key="2">
    <source>
        <dbReference type="ARBA" id="ARBA00022692"/>
    </source>
</evidence>
<feature type="transmembrane region" description="Helical" evidence="6">
    <location>
        <begin position="468"/>
        <end position="485"/>
    </location>
</feature>
<feature type="transmembrane region" description="Helical" evidence="6">
    <location>
        <begin position="312"/>
        <end position="330"/>
    </location>
</feature>
<evidence type="ECO:0000313" key="10">
    <source>
        <dbReference type="Proteomes" id="UP000822688"/>
    </source>
</evidence>
<feature type="domain" description="Amino acid permease/ SLC12A" evidence="7">
    <location>
        <begin position="87"/>
        <end position="548"/>
    </location>
</feature>
<feature type="transmembrane region" description="Helical" evidence="6">
    <location>
        <begin position="116"/>
        <end position="135"/>
    </location>
</feature>
<evidence type="ECO:0000313" key="9">
    <source>
        <dbReference type="EMBL" id="KAG0569671.1"/>
    </source>
</evidence>
<feature type="transmembrane region" description="Helical" evidence="6">
    <location>
        <begin position="435"/>
        <end position="456"/>
    </location>
</feature>
<dbReference type="PANTHER" id="PTHR11827:SF72">
    <property type="entry name" value="GH08340P"/>
    <property type="match status" value="1"/>
</dbReference>
<dbReference type="FunFam" id="1.20.1740.10:FF:000091">
    <property type="entry name" value="Amino acid permease family protein"/>
    <property type="match status" value="1"/>
</dbReference>
<keyword evidence="3 6" id="KW-1133">Transmembrane helix</keyword>
<evidence type="ECO:0000256" key="6">
    <source>
        <dbReference type="SAM" id="Phobius"/>
    </source>
</evidence>
<comment type="subcellular location">
    <subcellularLocation>
        <location evidence="1">Membrane</location>
        <topology evidence="1">Multi-pass membrane protein</topology>
    </subcellularLocation>
</comment>
<feature type="compositionally biased region" description="Polar residues" evidence="5">
    <location>
        <begin position="898"/>
        <end position="915"/>
    </location>
</feature>